<dbReference type="InterPro" id="IPR010730">
    <property type="entry name" value="HET"/>
</dbReference>
<proteinExistence type="predicted"/>
<dbReference type="Pfam" id="PF06985">
    <property type="entry name" value="HET"/>
    <property type="match status" value="1"/>
</dbReference>
<dbReference type="HOGENOM" id="CLU_026916_0_0_1"/>
<reference evidence="2 3" key="1">
    <citation type="journal article" date="2013" name="PLoS Genet.">
        <title>Comparative genome structure, secondary metabolite, and effector coding capacity across Cochliobolus pathogens.</title>
        <authorList>
            <person name="Condon B.J."/>
            <person name="Leng Y."/>
            <person name="Wu D."/>
            <person name="Bushley K.E."/>
            <person name="Ohm R.A."/>
            <person name="Otillar R."/>
            <person name="Martin J."/>
            <person name="Schackwitz W."/>
            <person name="Grimwood J."/>
            <person name="MohdZainudin N."/>
            <person name="Xue C."/>
            <person name="Wang R."/>
            <person name="Manning V.A."/>
            <person name="Dhillon B."/>
            <person name="Tu Z.J."/>
            <person name="Steffenson B.J."/>
            <person name="Salamov A."/>
            <person name="Sun H."/>
            <person name="Lowry S."/>
            <person name="LaButti K."/>
            <person name="Han J."/>
            <person name="Copeland A."/>
            <person name="Lindquist E."/>
            <person name="Barry K."/>
            <person name="Schmutz J."/>
            <person name="Baker S.E."/>
            <person name="Ciuffetti L.M."/>
            <person name="Grigoriev I.V."/>
            <person name="Zhong S."/>
            <person name="Turgeon B.G."/>
        </authorList>
    </citation>
    <scope>NUCLEOTIDE SEQUENCE [LARGE SCALE GENOMIC DNA]</scope>
    <source>
        <strain evidence="2 3">26-R-13</strain>
    </source>
</reference>
<dbReference type="GeneID" id="19148667"/>
<accession>W6Y974</accession>
<dbReference type="PANTHER" id="PTHR33112:SF1">
    <property type="entry name" value="HETEROKARYON INCOMPATIBILITY DOMAIN-CONTAINING PROTEIN"/>
    <property type="match status" value="1"/>
</dbReference>
<protein>
    <recommendedName>
        <fullName evidence="1">Heterokaryon incompatibility domain-containing protein</fullName>
    </recommendedName>
</protein>
<evidence type="ECO:0000259" key="1">
    <source>
        <dbReference type="Pfam" id="PF06985"/>
    </source>
</evidence>
<sequence>MINTDVDRKVDLCPACKALDEKFSTPQHGHTQVVHFLKNSLHQDCVSCKTLSDYFSSDKLVVALFHNGPEDDETQSASSEELVEPCAESTNTKPLKQILMWDSADATHDHTFLPAESHIPGPGKYASADLIQAKQWLESCRSNHASDDAGGRTCTVQPVIMKTPLRIIDCSTLRVRELMPGESYACLSYVWGNVAPAKVAFGSQIDPGSISKTTSDAIYVAKKLGVPRLWVDQYCIVQNESIARNKAIASMNLIYGGAEVTIAAASGIDASHGLPGVLGTDRSDLIHGSVTLGSRQFVEEPVQKQLEQSHWNSRGWTFQEAVLSVRLLVFTDRQMYFQCNKAHHLEHYRIEDPLSGQRIFLFTGTDLQPLATFPLLTEYFPKQLSFAKDSLKAIEGILEACGKDASGPYQCRHFYGIPLPYFTDGITGEISFSAQGLVWWTSRQSTETEVKETLAPDESGLPSWTWASQKSRSRSSIMTLDFCNLDASWLNFQDLRLHITNRHGETVDVFDFVTSSLPEHYSNYFPWIDVTSWIVQSQITTSDLGYSKTVFGGMGNSSFEFDEGVPQNDETITAILIGTGEAWSDSTDSDNGLVFLLIRPTTPNTFSRVGLWYLYEEAKVLSLEEVMADPEPTLLKRFTEDPERYLKSCWLSHGVVVEKRTVRLV</sequence>
<feature type="domain" description="Heterokaryon incompatibility" evidence="1">
    <location>
        <begin position="184"/>
        <end position="320"/>
    </location>
</feature>
<dbReference type="eggNOG" id="ENOG502R9W0">
    <property type="taxonomic scope" value="Eukaryota"/>
</dbReference>
<dbReference type="Proteomes" id="UP000053841">
    <property type="component" value="Unassembled WGS sequence"/>
</dbReference>
<dbReference type="AlphaFoldDB" id="W6Y974"/>
<dbReference type="OrthoDB" id="5428863at2759"/>
<dbReference type="KEGG" id="bze:COCCADRAFT_38029"/>
<gene>
    <name evidence="2" type="ORF">COCCADRAFT_38029</name>
</gene>
<dbReference type="STRING" id="930089.W6Y974"/>
<evidence type="ECO:0000313" key="2">
    <source>
        <dbReference type="EMBL" id="EUC31934.1"/>
    </source>
</evidence>
<dbReference type="PANTHER" id="PTHR33112">
    <property type="entry name" value="DOMAIN PROTEIN, PUTATIVE-RELATED"/>
    <property type="match status" value="1"/>
</dbReference>
<dbReference type="EMBL" id="KI964646">
    <property type="protein sequence ID" value="EUC31934.1"/>
    <property type="molecule type" value="Genomic_DNA"/>
</dbReference>
<name>W6Y974_COCC2</name>
<evidence type="ECO:0000313" key="3">
    <source>
        <dbReference type="Proteomes" id="UP000053841"/>
    </source>
</evidence>
<keyword evidence="3" id="KW-1185">Reference proteome</keyword>
<organism evidence="2 3">
    <name type="scientific">Cochliobolus carbonum (strain 26-R-13)</name>
    <name type="common">Maize leaf spot fungus</name>
    <name type="synonym">Bipolaris zeicola</name>
    <dbReference type="NCBI Taxonomy" id="930089"/>
    <lineage>
        <taxon>Eukaryota</taxon>
        <taxon>Fungi</taxon>
        <taxon>Dikarya</taxon>
        <taxon>Ascomycota</taxon>
        <taxon>Pezizomycotina</taxon>
        <taxon>Dothideomycetes</taxon>
        <taxon>Pleosporomycetidae</taxon>
        <taxon>Pleosporales</taxon>
        <taxon>Pleosporineae</taxon>
        <taxon>Pleosporaceae</taxon>
        <taxon>Bipolaris</taxon>
    </lineage>
</organism>
<dbReference type="RefSeq" id="XP_007713740.1">
    <property type="nucleotide sequence ID" value="XM_007715550.1"/>
</dbReference>